<dbReference type="SMART" id="SM00422">
    <property type="entry name" value="HTH_MERR"/>
    <property type="match status" value="1"/>
</dbReference>
<feature type="domain" description="HTH merR-type" evidence="5">
    <location>
        <begin position="1"/>
        <end position="71"/>
    </location>
</feature>
<keyword evidence="4" id="KW-0804">Transcription</keyword>
<dbReference type="PROSITE" id="PS50937">
    <property type="entry name" value="HTH_MERR_2"/>
    <property type="match status" value="1"/>
</dbReference>
<dbReference type="PRINTS" id="PR00040">
    <property type="entry name" value="HTHMERR"/>
</dbReference>
<dbReference type="EMBL" id="QHLZ01000002">
    <property type="protein sequence ID" value="PXA67035.1"/>
    <property type="molecule type" value="Genomic_DNA"/>
</dbReference>
<evidence type="ECO:0000313" key="6">
    <source>
        <dbReference type="EMBL" id="PXA67035.1"/>
    </source>
</evidence>
<keyword evidence="3" id="KW-0010">Activator</keyword>
<dbReference type="Gene3D" id="1.10.1660.10">
    <property type="match status" value="1"/>
</dbReference>
<evidence type="ECO:0000259" key="5">
    <source>
        <dbReference type="PROSITE" id="PS50937"/>
    </source>
</evidence>
<evidence type="ECO:0000313" key="7">
    <source>
        <dbReference type="Proteomes" id="UP000246303"/>
    </source>
</evidence>
<keyword evidence="2" id="KW-0238">DNA-binding</keyword>
<evidence type="ECO:0000256" key="1">
    <source>
        <dbReference type="ARBA" id="ARBA00023015"/>
    </source>
</evidence>
<gene>
    <name evidence="6" type="ORF">CVS29_04720</name>
</gene>
<keyword evidence="1" id="KW-0805">Transcription regulation</keyword>
<dbReference type="InterPro" id="IPR009061">
    <property type="entry name" value="DNA-bd_dom_put_sf"/>
</dbReference>
<protein>
    <submittedName>
        <fullName evidence="6">MerR family transcriptional regulator</fullName>
    </submittedName>
</protein>
<evidence type="ECO:0000256" key="4">
    <source>
        <dbReference type="ARBA" id="ARBA00023163"/>
    </source>
</evidence>
<dbReference type="InterPro" id="IPR047057">
    <property type="entry name" value="MerR_fam"/>
</dbReference>
<dbReference type="AlphaFoldDB" id="A0A2V3DUD2"/>
<dbReference type="RefSeq" id="WP_110105345.1">
    <property type="nucleotide sequence ID" value="NZ_JACBZZ010000001.1"/>
</dbReference>
<dbReference type="PANTHER" id="PTHR30204">
    <property type="entry name" value="REDOX-CYCLING DRUG-SENSING TRANSCRIPTIONAL ACTIVATOR SOXR"/>
    <property type="match status" value="1"/>
</dbReference>
<reference evidence="6 7" key="1">
    <citation type="submission" date="2018-05" db="EMBL/GenBank/DDBJ databases">
        <title>Genetic diversity of glacier-inhabiting Cryobacterium bacteria in China and description of Cryobacterium mengkeensis sp. nov. and Arthrobacter glacialis sp. nov.</title>
        <authorList>
            <person name="Liu Q."/>
            <person name="Xin Y.-H."/>
        </authorList>
    </citation>
    <scope>NUCLEOTIDE SEQUENCE [LARGE SCALE GENOMIC DNA]</scope>
    <source>
        <strain evidence="6 7">GP3</strain>
    </source>
</reference>
<accession>A0A2V3DUD2</accession>
<dbReference type="InterPro" id="IPR012925">
    <property type="entry name" value="TipAS_dom"/>
</dbReference>
<dbReference type="InterPro" id="IPR000551">
    <property type="entry name" value="MerR-type_HTH_dom"/>
</dbReference>
<dbReference type="OrthoDB" id="9809391at2"/>
<dbReference type="PANTHER" id="PTHR30204:SF90">
    <property type="entry name" value="HTH-TYPE TRANSCRIPTIONAL ACTIVATOR MTA"/>
    <property type="match status" value="1"/>
</dbReference>
<dbReference type="GO" id="GO:0003700">
    <property type="term" value="F:DNA-binding transcription factor activity"/>
    <property type="evidence" value="ECO:0007669"/>
    <property type="project" value="InterPro"/>
</dbReference>
<name>A0A2V3DUD2_9MICC</name>
<dbReference type="GO" id="GO:0003677">
    <property type="term" value="F:DNA binding"/>
    <property type="evidence" value="ECO:0007669"/>
    <property type="project" value="UniProtKB-KW"/>
</dbReference>
<dbReference type="Pfam" id="PF13411">
    <property type="entry name" value="MerR_1"/>
    <property type="match status" value="1"/>
</dbReference>
<dbReference type="InterPro" id="IPR036244">
    <property type="entry name" value="TipA-like_antibiotic-bd"/>
</dbReference>
<dbReference type="SUPFAM" id="SSF46955">
    <property type="entry name" value="Putative DNA-binding domain"/>
    <property type="match status" value="1"/>
</dbReference>
<dbReference type="SUPFAM" id="SSF89082">
    <property type="entry name" value="Antibiotic binding domain of TipA-like multidrug resistance regulators"/>
    <property type="match status" value="1"/>
</dbReference>
<evidence type="ECO:0000256" key="3">
    <source>
        <dbReference type="ARBA" id="ARBA00023159"/>
    </source>
</evidence>
<keyword evidence="7" id="KW-1185">Reference proteome</keyword>
<dbReference type="Pfam" id="PF07739">
    <property type="entry name" value="TipAS"/>
    <property type="match status" value="1"/>
</dbReference>
<sequence length="265" mass="28851">MELSIQELAVLTGVTSRTLRHYDAIGLLPPSRIAANGYRHYDQGALGRLQRILLLRELGLGLPAIAAVLEQETSPAAALRSHVAWLRTEQKRVARLIVSVEKTITAEEQGEAIMAQDMFDGFDHTQYRDEVEQRWGKEAYASSDAWWRAKYAAGQVGWKEQVAALNHDWITAFSSGVSPESDAAQELARRHVEWLSSVPGTPAAVTTSASPGGTGGSAADVRGYVLGLAEMYVADERFVANYGGAEGAAFVRDALTAYVEREFQG</sequence>
<dbReference type="Gene3D" id="1.10.490.50">
    <property type="entry name" value="Antibiotic binding domain of TipA-like multidrug resistance regulators"/>
    <property type="match status" value="1"/>
</dbReference>
<proteinExistence type="predicted"/>
<evidence type="ECO:0000256" key="2">
    <source>
        <dbReference type="ARBA" id="ARBA00023125"/>
    </source>
</evidence>
<comment type="caution">
    <text evidence="6">The sequence shown here is derived from an EMBL/GenBank/DDBJ whole genome shotgun (WGS) entry which is preliminary data.</text>
</comment>
<organism evidence="6 7">
    <name type="scientific">Arthrobacter psychrochitiniphilus</name>
    <dbReference type="NCBI Taxonomy" id="291045"/>
    <lineage>
        <taxon>Bacteria</taxon>
        <taxon>Bacillati</taxon>
        <taxon>Actinomycetota</taxon>
        <taxon>Actinomycetes</taxon>
        <taxon>Micrococcales</taxon>
        <taxon>Micrococcaceae</taxon>
        <taxon>Arthrobacter</taxon>
    </lineage>
</organism>
<dbReference type="CDD" id="cd01106">
    <property type="entry name" value="HTH_TipAL-Mta"/>
    <property type="match status" value="1"/>
</dbReference>
<dbReference type="Proteomes" id="UP000246303">
    <property type="component" value="Unassembled WGS sequence"/>
</dbReference>